<dbReference type="Pfam" id="PF02535">
    <property type="entry name" value="Zip"/>
    <property type="match status" value="1"/>
</dbReference>
<evidence type="ECO:0000256" key="3">
    <source>
        <dbReference type="ARBA" id="ARBA00022989"/>
    </source>
</evidence>
<sequence>MDNKLNQLYNWLNSVLSYTHASESISKFIFGLIVSIILLCIPILVATIVPLIIKKPKKEFSIYLYSFITGMFIILGSFGYLREAIEITSTGAGLKGTNIPPKNIYLYNILVIVGGALLGIISAFTIKFVVYNTIKRKYKLNNSVFVHTHEEGHHVGEHQHQHTHADHIWNKNDIADVQENNPKVKNKWTALILLLGHRIPEGLLIGISLNNLIVYSNVNAISVAFFVSFVLHTIPEEVVFFYRQREMGIKPVFAVLNSIGALSLIIPFIFIGLFGGDLIDTIPWLKAFIMSVVGSVMVFTAMIEFLPEFYHNNMKKHKWIITLIMFFLGIIFTILILCFHTHGSLNLK</sequence>
<comment type="caution">
    <text evidence="6">The sequence shown here is derived from an EMBL/GenBank/DDBJ whole genome shotgun (WGS) entry which is preliminary data.</text>
</comment>
<feature type="transmembrane region" description="Helical" evidence="5">
    <location>
        <begin position="287"/>
        <end position="307"/>
    </location>
</feature>
<evidence type="ECO:0000256" key="1">
    <source>
        <dbReference type="ARBA" id="ARBA00004141"/>
    </source>
</evidence>
<gene>
    <name evidence="6" type="ORF">KQ878_03205</name>
</gene>
<dbReference type="InterPro" id="IPR003689">
    <property type="entry name" value="ZIP"/>
</dbReference>
<evidence type="ECO:0000313" key="7">
    <source>
        <dbReference type="Proteomes" id="UP000812267"/>
    </source>
</evidence>
<keyword evidence="3 5" id="KW-1133">Transmembrane helix</keyword>
<dbReference type="Proteomes" id="UP000812267">
    <property type="component" value="Unassembled WGS sequence"/>
</dbReference>
<name>A0ABS6DTV6_9MOLU</name>
<evidence type="ECO:0000313" key="6">
    <source>
        <dbReference type="EMBL" id="MBU4693874.1"/>
    </source>
</evidence>
<reference evidence="6" key="1">
    <citation type="submission" date="2021-06" db="EMBL/GenBank/DDBJ databases">
        <title>Novel Mycoplasma species detected in California sea lions (Zalophus californianus) from the USA.</title>
        <authorList>
            <person name="Volokhov D.V."/>
            <person name="Furtak V.A."/>
            <person name="Zagorodnyaya T.A."/>
        </authorList>
    </citation>
    <scope>NUCLEOTIDE SEQUENCE [LARGE SCALE GENOMIC DNA]</scope>
    <source>
        <strain evidence="6">CSL 4779</strain>
    </source>
</reference>
<accession>A0ABS6DTV6</accession>
<protein>
    <submittedName>
        <fullName evidence="6">Metal transporter</fullName>
    </submittedName>
</protein>
<comment type="subcellular location">
    <subcellularLocation>
        <location evidence="1">Membrane</location>
        <topology evidence="1">Multi-pass membrane protein</topology>
    </subcellularLocation>
</comment>
<organism evidence="6 7">
    <name type="scientific">Mycoplasma zalophidermidis</name>
    <dbReference type="NCBI Taxonomy" id="398174"/>
    <lineage>
        <taxon>Bacteria</taxon>
        <taxon>Bacillati</taxon>
        <taxon>Mycoplasmatota</taxon>
        <taxon>Mollicutes</taxon>
        <taxon>Mycoplasmataceae</taxon>
        <taxon>Mycoplasma</taxon>
    </lineage>
</organism>
<evidence type="ECO:0000256" key="4">
    <source>
        <dbReference type="ARBA" id="ARBA00023136"/>
    </source>
</evidence>
<keyword evidence="4 5" id="KW-0472">Membrane</keyword>
<dbReference type="EMBL" id="JAHMHK010000006">
    <property type="protein sequence ID" value="MBU4693874.1"/>
    <property type="molecule type" value="Genomic_DNA"/>
</dbReference>
<evidence type="ECO:0000256" key="5">
    <source>
        <dbReference type="SAM" id="Phobius"/>
    </source>
</evidence>
<feature type="transmembrane region" description="Helical" evidence="5">
    <location>
        <begin position="252"/>
        <end position="275"/>
    </location>
</feature>
<feature type="transmembrane region" description="Helical" evidence="5">
    <location>
        <begin position="60"/>
        <end position="81"/>
    </location>
</feature>
<feature type="transmembrane region" description="Helical" evidence="5">
    <location>
        <begin position="28"/>
        <end position="53"/>
    </location>
</feature>
<feature type="transmembrane region" description="Helical" evidence="5">
    <location>
        <begin position="104"/>
        <end position="130"/>
    </location>
</feature>
<proteinExistence type="predicted"/>
<keyword evidence="2 5" id="KW-0812">Transmembrane</keyword>
<dbReference type="RefSeq" id="WP_216505426.1">
    <property type="nucleotide sequence ID" value="NZ_JAHMHJ010000002.1"/>
</dbReference>
<keyword evidence="7" id="KW-1185">Reference proteome</keyword>
<evidence type="ECO:0000256" key="2">
    <source>
        <dbReference type="ARBA" id="ARBA00022692"/>
    </source>
</evidence>
<feature type="transmembrane region" description="Helical" evidence="5">
    <location>
        <begin position="319"/>
        <end position="342"/>
    </location>
</feature>